<evidence type="ECO:0000313" key="4">
    <source>
        <dbReference type="Proteomes" id="UP000319941"/>
    </source>
</evidence>
<dbReference type="InterPro" id="IPR029058">
    <property type="entry name" value="AB_hydrolase_fold"/>
</dbReference>
<keyword evidence="3" id="KW-0378">Hydrolase</keyword>
<dbReference type="OrthoDB" id="9787933at2"/>
<protein>
    <submittedName>
        <fullName evidence="3">Dienelactone hydrolase family protein</fullName>
    </submittedName>
</protein>
<keyword evidence="1" id="KW-0732">Signal</keyword>
<gene>
    <name evidence="3" type="ORF">FQP86_12115</name>
</gene>
<accession>A0A558HJ80</accession>
<dbReference type="Proteomes" id="UP000319941">
    <property type="component" value="Unassembled WGS sequence"/>
</dbReference>
<dbReference type="GO" id="GO:0016787">
    <property type="term" value="F:hydrolase activity"/>
    <property type="evidence" value="ECO:0007669"/>
    <property type="project" value="UniProtKB-KW"/>
</dbReference>
<dbReference type="Gene3D" id="3.40.50.1820">
    <property type="entry name" value="alpha/beta hydrolase"/>
    <property type="match status" value="1"/>
</dbReference>
<proteinExistence type="predicted"/>
<organism evidence="3 4">
    <name type="scientific">Cobetia crustatorum</name>
    <dbReference type="NCBI Taxonomy" id="553385"/>
    <lineage>
        <taxon>Bacteria</taxon>
        <taxon>Pseudomonadati</taxon>
        <taxon>Pseudomonadota</taxon>
        <taxon>Gammaproteobacteria</taxon>
        <taxon>Oceanospirillales</taxon>
        <taxon>Halomonadaceae</taxon>
        <taxon>Cobetia</taxon>
    </lineage>
</organism>
<dbReference type="Pfam" id="PF01738">
    <property type="entry name" value="DLH"/>
    <property type="match status" value="1"/>
</dbReference>
<name>A0A558HJ80_9GAMM</name>
<dbReference type="EMBL" id="VNFH01000008">
    <property type="protein sequence ID" value="TVU69195.1"/>
    <property type="molecule type" value="Genomic_DNA"/>
</dbReference>
<dbReference type="AlphaFoldDB" id="A0A558HJ80"/>
<evidence type="ECO:0000259" key="2">
    <source>
        <dbReference type="Pfam" id="PF01738"/>
    </source>
</evidence>
<feature type="domain" description="Dienelactone hydrolase" evidence="2">
    <location>
        <begin position="59"/>
        <end position="278"/>
    </location>
</feature>
<dbReference type="InterPro" id="IPR002925">
    <property type="entry name" value="Dienelactn_hydro"/>
</dbReference>
<reference evidence="3 4" key="1">
    <citation type="submission" date="2019-07" db="EMBL/GenBank/DDBJ databases">
        <title>Diversity of Bacteria from Kongsfjorden, Arctic.</title>
        <authorList>
            <person name="Yu Y."/>
        </authorList>
    </citation>
    <scope>NUCLEOTIDE SEQUENCE [LARGE SCALE GENOMIC DNA]</scope>
    <source>
        <strain evidence="3 4">SM1923</strain>
    </source>
</reference>
<evidence type="ECO:0000313" key="3">
    <source>
        <dbReference type="EMBL" id="TVU69195.1"/>
    </source>
</evidence>
<feature type="chain" id="PRO_5021962805" evidence="1">
    <location>
        <begin position="27"/>
        <end position="288"/>
    </location>
</feature>
<dbReference type="SUPFAM" id="SSF53474">
    <property type="entry name" value="alpha/beta-Hydrolases"/>
    <property type="match status" value="1"/>
</dbReference>
<dbReference type="STRING" id="553385.GCA_000591415_00785"/>
<dbReference type="InterPro" id="IPR050261">
    <property type="entry name" value="FrsA_esterase"/>
</dbReference>
<dbReference type="PANTHER" id="PTHR22946:SF0">
    <property type="entry name" value="DIENELACTONE HYDROLASE DOMAIN-CONTAINING PROTEIN"/>
    <property type="match status" value="1"/>
</dbReference>
<comment type="caution">
    <text evidence="3">The sequence shown here is derived from an EMBL/GenBank/DDBJ whole genome shotgun (WGS) entry which is preliminary data.</text>
</comment>
<dbReference type="PANTHER" id="PTHR22946">
    <property type="entry name" value="DIENELACTONE HYDROLASE DOMAIN-CONTAINING PROTEIN-RELATED"/>
    <property type="match status" value="1"/>
</dbReference>
<feature type="signal peptide" evidence="1">
    <location>
        <begin position="1"/>
        <end position="26"/>
    </location>
</feature>
<evidence type="ECO:0000256" key="1">
    <source>
        <dbReference type="SAM" id="SignalP"/>
    </source>
</evidence>
<dbReference type="RefSeq" id="WP_024951102.1">
    <property type="nucleotide sequence ID" value="NZ_CAWOWR010000137.1"/>
</dbReference>
<sequence>MRMLHTWCAGTLLFAQSVFSAGQALAAEDQPLINRLEGPQVITETVTYRANGEEHVGLIARDAKAKGRRPGILLVHEWWGLNSYARKRAEQLAGLGYVVMAVDMYGGGRTAEHPQDAKAFSSAVMGDWPKAESSVNSALAVLRSRPEVDGERMAAIGYCFGGGVVLNMALSGAPLKAVVSFHGSPGIAVKDPKAFAGRVVIQNGEADSLVPQEGLDSLLATFKSLNTRATLIQYPGAKHAFTNPESNAKGAKYDLPLAYDAAADAASWQVMLNLFNEVFKSPKTSPQP</sequence>
<keyword evidence="4" id="KW-1185">Reference proteome</keyword>